<dbReference type="Gene3D" id="3.10.20.30">
    <property type="match status" value="1"/>
</dbReference>
<protein>
    <submittedName>
        <fullName evidence="1">Sulfur carrier protein ThiS</fullName>
    </submittedName>
</protein>
<evidence type="ECO:0000313" key="1">
    <source>
        <dbReference type="EMBL" id="MFB9212054.1"/>
    </source>
</evidence>
<dbReference type="SUPFAM" id="SSF54285">
    <property type="entry name" value="MoaD/ThiS"/>
    <property type="match status" value="1"/>
</dbReference>
<gene>
    <name evidence="1" type="primary">thiS</name>
    <name evidence="1" type="ORF">ACFFUR_09555</name>
</gene>
<dbReference type="InterPro" id="IPR010035">
    <property type="entry name" value="Thi_S"/>
</dbReference>
<dbReference type="Pfam" id="PF02597">
    <property type="entry name" value="ThiS"/>
    <property type="match status" value="1"/>
</dbReference>
<keyword evidence="2" id="KW-1185">Reference proteome</keyword>
<dbReference type="RefSeq" id="WP_290249467.1">
    <property type="nucleotide sequence ID" value="NZ_JAUFQT010000002.1"/>
</dbReference>
<dbReference type="InterPro" id="IPR016155">
    <property type="entry name" value="Mopterin_synth/thiamin_S_b"/>
</dbReference>
<dbReference type="CDD" id="cd00565">
    <property type="entry name" value="Ubl_ThiS"/>
    <property type="match status" value="1"/>
</dbReference>
<dbReference type="PANTHER" id="PTHR34472">
    <property type="entry name" value="SULFUR CARRIER PROTEIN THIS"/>
    <property type="match status" value="1"/>
</dbReference>
<dbReference type="InterPro" id="IPR012675">
    <property type="entry name" value="Beta-grasp_dom_sf"/>
</dbReference>
<dbReference type="InterPro" id="IPR003749">
    <property type="entry name" value="ThiS/MoaD-like"/>
</dbReference>
<reference evidence="1 2" key="1">
    <citation type="submission" date="2024-09" db="EMBL/GenBank/DDBJ databases">
        <authorList>
            <person name="Sun Q."/>
            <person name="Mori K."/>
        </authorList>
    </citation>
    <scope>NUCLEOTIDE SEQUENCE [LARGE SCALE GENOMIC DNA]</scope>
    <source>
        <strain evidence="1 2">CECT 7682</strain>
    </source>
</reference>
<proteinExistence type="predicted"/>
<name>A0ABV5J7X1_9BACT</name>
<dbReference type="PANTHER" id="PTHR34472:SF1">
    <property type="entry name" value="SULFUR CARRIER PROTEIN THIS"/>
    <property type="match status" value="1"/>
</dbReference>
<organism evidence="1 2">
    <name type="scientific">Echinicola jeungdonensis</name>
    <dbReference type="NCBI Taxonomy" id="709343"/>
    <lineage>
        <taxon>Bacteria</taxon>
        <taxon>Pseudomonadati</taxon>
        <taxon>Bacteroidota</taxon>
        <taxon>Cytophagia</taxon>
        <taxon>Cytophagales</taxon>
        <taxon>Cyclobacteriaceae</taxon>
        <taxon>Echinicola</taxon>
    </lineage>
</organism>
<dbReference type="EMBL" id="JBHMEW010000057">
    <property type="protein sequence ID" value="MFB9212054.1"/>
    <property type="molecule type" value="Genomic_DNA"/>
</dbReference>
<accession>A0ABV5J7X1</accession>
<comment type="caution">
    <text evidence="1">The sequence shown here is derived from an EMBL/GenBank/DDBJ whole genome shotgun (WGS) entry which is preliminary data.</text>
</comment>
<dbReference type="NCBIfam" id="TIGR01683">
    <property type="entry name" value="thiS"/>
    <property type="match status" value="1"/>
</dbReference>
<sequence length="68" mass="7529">MKFLLNGEPCNQSAEALTLSEMLVSNQIKDQRGIAIAVNQQVVPKIQWSDFQLNENDEVLIIKATQGG</sequence>
<evidence type="ECO:0000313" key="2">
    <source>
        <dbReference type="Proteomes" id="UP001589654"/>
    </source>
</evidence>
<dbReference type="Proteomes" id="UP001589654">
    <property type="component" value="Unassembled WGS sequence"/>
</dbReference>